<evidence type="ECO:0000256" key="1">
    <source>
        <dbReference type="ARBA" id="ARBA00022490"/>
    </source>
</evidence>
<proteinExistence type="inferred from homology"/>
<evidence type="ECO:0000256" key="5">
    <source>
        <dbReference type="HAMAP-Rule" id="MF_00099"/>
    </source>
</evidence>
<keyword evidence="11" id="KW-1185">Reference proteome</keyword>
<keyword evidence="10" id="KW-0489">Methyltransferase</keyword>
<dbReference type="HAMAP" id="MF_00099">
    <property type="entry name" value="CheB_chemtxs"/>
    <property type="match status" value="1"/>
</dbReference>
<dbReference type="Pfam" id="PF01339">
    <property type="entry name" value="CheB_methylest"/>
    <property type="match status" value="1"/>
</dbReference>
<comment type="similarity">
    <text evidence="5">Belongs to the CheB family.</text>
</comment>
<dbReference type="GO" id="GO:0008984">
    <property type="term" value="F:protein-glutamate methylesterase activity"/>
    <property type="evidence" value="ECO:0007669"/>
    <property type="project" value="UniProtKB-EC"/>
</dbReference>
<dbReference type="EC" id="3.1.1.61" evidence="5"/>
<keyword evidence="10" id="KW-0808">Transferase</keyword>
<organism evidence="10 11">
    <name type="scientific">Legionella lytica</name>
    <dbReference type="NCBI Taxonomy" id="96232"/>
    <lineage>
        <taxon>Bacteria</taxon>
        <taxon>Pseudomonadati</taxon>
        <taxon>Pseudomonadota</taxon>
        <taxon>Gammaproteobacteria</taxon>
        <taxon>Legionellales</taxon>
        <taxon>Legionellaceae</taxon>
        <taxon>Legionella</taxon>
    </lineage>
</organism>
<protein>
    <recommendedName>
        <fullName evidence="5">Protein-glutamate methylesterase/protein-glutamine glutaminase</fullName>
        <ecNumber evidence="5">3.1.1.61</ecNumber>
        <ecNumber evidence="5">3.5.1.44</ecNumber>
    </recommendedName>
</protein>
<dbReference type="InterPro" id="IPR035909">
    <property type="entry name" value="CheB_C"/>
</dbReference>
<keyword evidence="3 5" id="KW-0378">Hydrolase</keyword>
<evidence type="ECO:0000256" key="2">
    <source>
        <dbReference type="ARBA" id="ARBA00022500"/>
    </source>
</evidence>
<evidence type="ECO:0000259" key="8">
    <source>
        <dbReference type="PROSITE" id="PS50110"/>
    </source>
</evidence>
<comment type="function">
    <text evidence="5">Involved in chemotaxis. Part of a chemotaxis signal transduction system that modulates chemotaxis in response to various stimuli. Catalyzes the demethylation of specific methylglutamate residues introduced into the chemoreceptors (methyl-accepting chemotaxis proteins or MCP) by CheR. Also mediates the irreversible deamidation of specific glutamine residues to glutamic acid.</text>
</comment>
<evidence type="ECO:0000256" key="7">
    <source>
        <dbReference type="PROSITE-ProRule" id="PRU00169"/>
    </source>
</evidence>
<dbReference type="SUPFAM" id="SSF52172">
    <property type="entry name" value="CheY-like"/>
    <property type="match status" value="1"/>
</dbReference>
<dbReference type="Gene3D" id="3.40.50.2300">
    <property type="match status" value="1"/>
</dbReference>
<evidence type="ECO:0000256" key="4">
    <source>
        <dbReference type="ARBA" id="ARBA00048267"/>
    </source>
</evidence>
<dbReference type="InterPro" id="IPR001789">
    <property type="entry name" value="Sig_transdc_resp-reg_receiver"/>
</dbReference>
<sequence length="348" mass="37748">MIRVLIVDDSPTEVALIQHIIESTHDMIVVGVAKNGKEAIELTTKLKPDLITMDIQMPVLDGLEATRIIMAHHPTPIVVISSTVSDESLNATFHILEAGALTALTKPINIFSPSFKERSAYIIDTLRSLSDIRVTKKPLKMPHEDVRKITKHKHKVNVGHYELIAMGASVGGPMALKTILSHLPPDFSLPIVVVQHMSNGFIRGFVQWLEQNVSLKVKVPTNGELLEKGTVYIAPDKKHLQIRREHDRLVSKLIDGDSNEGFCPSITELLQSVAKVSGKKAIGVLLTGMSDDGAEGLLALKQAHGHTLIQGPGSAVVFGMGAVAQSIDAVDQVIELDSIASYLTTICI</sequence>
<comment type="domain">
    <text evidence="5">Contains a C-terminal catalytic domain, and an N-terminal region which modulates catalytic activity.</text>
</comment>
<accession>A0ABW8D6I6</accession>
<dbReference type="PROSITE" id="PS50110">
    <property type="entry name" value="RESPONSE_REGULATORY"/>
    <property type="match status" value="1"/>
</dbReference>
<dbReference type="Gene3D" id="3.40.50.180">
    <property type="entry name" value="Methylesterase CheB, C-terminal domain"/>
    <property type="match status" value="1"/>
</dbReference>
<comment type="PTM">
    <text evidence="5">Phosphorylated by CheA. Phosphorylation of the N-terminal regulatory domain activates the methylesterase activity.</text>
</comment>
<feature type="active site" evidence="5 6">
    <location>
        <position position="196"/>
    </location>
</feature>
<comment type="catalytic activity">
    <reaction evidence="4 5">
        <text>[protein]-L-glutamate 5-O-methyl ester + H2O = L-glutamyl-[protein] + methanol + H(+)</text>
        <dbReference type="Rhea" id="RHEA:23236"/>
        <dbReference type="Rhea" id="RHEA-COMP:10208"/>
        <dbReference type="Rhea" id="RHEA-COMP:10311"/>
        <dbReference type="ChEBI" id="CHEBI:15377"/>
        <dbReference type="ChEBI" id="CHEBI:15378"/>
        <dbReference type="ChEBI" id="CHEBI:17790"/>
        <dbReference type="ChEBI" id="CHEBI:29973"/>
        <dbReference type="ChEBI" id="CHEBI:82795"/>
        <dbReference type="EC" id="3.1.1.61"/>
    </reaction>
</comment>
<dbReference type="RefSeq" id="WP_400185779.1">
    <property type="nucleotide sequence ID" value="NZ_JBGORX010000001.1"/>
</dbReference>
<feature type="active site" evidence="5 6">
    <location>
        <position position="292"/>
    </location>
</feature>
<dbReference type="PIRSF" id="PIRSF000876">
    <property type="entry name" value="RR_chemtxs_CheB"/>
    <property type="match status" value="1"/>
</dbReference>
<dbReference type="GO" id="GO:0032259">
    <property type="term" value="P:methylation"/>
    <property type="evidence" value="ECO:0007669"/>
    <property type="project" value="UniProtKB-KW"/>
</dbReference>
<comment type="subcellular location">
    <subcellularLocation>
        <location evidence="5">Cytoplasm</location>
    </subcellularLocation>
</comment>
<comment type="catalytic activity">
    <reaction evidence="5">
        <text>L-glutaminyl-[protein] + H2O = L-glutamyl-[protein] + NH4(+)</text>
        <dbReference type="Rhea" id="RHEA:16441"/>
        <dbReference type="Rhea" id="RHEA-COMP:10207"/>
        <dbReference type="Rhea" id="RHEA-COMP:10208"/>
        <dbReference type="ChEBI" id="CHEBI:15377"/>
        <dbReference type="ChEBI" id="CHEBI:28938"/>
        <dbReference type="ChEBI" id="CHEBI:29973"/>
        <dbReference type="ChEBI" id="CHEBI:30011"/>
        <dbReference type="EC" id="3.5.1.44"/>
    </reaction>
</comment>
<dbReference type="InterPro" id="IPR008248">
    <property type="entry name" value="CheB-like"/>
</dbReference>
<dbReference type="EMBL" id="JBGORX010000001">
    <property type="protein sequence ID" value="MFJ1267209.1"/>
    <property type="molecule type" value="Genomic_DNA"/>
</dbReference>
<keyword evidence="1 5" id="KW-0963">Cytoplasm</keyword>
<dbReference type="NCBIfam" id="NF001965">
    <property type="entry name" value="PRK00742.1"/>
    <property type="match status" value="1"/>
</dbReference>
<evidence type="ECO:0000256" key="6">
    <source>
        <dbReference type="PROSITE-ProRule" id="PRU00050"/>
    </source>
</evidence>
<feature type="modified residue" description="4-aspartylphosphate" evidence="5 7">
    <location>
        <position position="54"/>
    </location>
</feature>
<dbReference type="Proteomes" id="UP001615550">
    <property type="component" value="Unassembled WGS sequence"/>
</dbReference>
<gene>
    <name evidence="5 10" type="primary">cheB</name>
    <name evidence="10" type="ORF">ACD661_01420</name>
</gene>
<dbReference type="PROSITE" id="PS50122">
    <property type="entry name" value="CHEB"/>
    <property type="match status" value="1"/>
</dbReference>
<feature type="domain" description="Response regulatory" evidence="8">
    <location>
        <begin position="3"/>
        <end position="121"/>
    </location>
</feature>
<reference evidence="10 11" key="1">
    <citation type="submission" date="2024-08" db="EMBL/GenBank/DDBJ databases">
        <title>Draft Genome Sequence of Legionella lytica strain DSB2004, Isolated From a Fire Sprinkler System.</title>
        <authorList>
            <person name="Everhart A.D."/>
            <person name="Kidane D.T."/>
            <person name="Farone A.L."/>
            <person name="Farone M.B."/>
        </authorList>
    </citation>
    <scope>NUCLEOTIDE SEQUENCE [LARGE SCALE GENOMIC DNA]</scope>
    <source>
        <strain evidence="10 11">DSB2004</strain>
    </source>
</reference>
<feature type="domain" description="CheB-type methylesterase" evidence="9">
    <location>
        <begin position="162"/>
        <end position="345"/>
    </location>
</feature>
<dbReference type="InterPro" id="IPR011006">
    <property type="entry name" value="CheY-like_superfamily"/>
</dbReference>
<dbReference type="PANTHER" id="PTHR42872">
    <property type="entry name" value="PROTEIN-GLUTAMATE METHYLESTERASE/PROTEIN-GLUTAMINE GLUTAMINASE"/>
    <property type="match status" value="1"/>
</dbReference>
<keyword evidence="2 5" id="KW-0145">Chemotaxis</keyword>
<dbReference type="SUPFAM" id="SSF52738">
    <property type="entry name" value="Methylesterase CheB, C-terminal domain"/>
    <property type="match status" value="1"/>
</dbReference>
<comment type="caution">
    <text evidence="10">The sequence shown here is derived from an EMBL/GenBank/DDBJ whole genome shotgun (WGS) entry which is preliminary data.</text>
</comment>
<dbReference type="Pfam" id="PF00072">
    <property type="entry name" value="Response_reg"/>
    <property type="match status" value="1"/>
</dbReference>
<dbReference type="PANTHER" id="PTHR42872:SF6">
    <property type="entry name" value="PROTEIN-GLUTAMATE METHYLESTERASE_PROTEIN-GLUTAMINE GLUTAMINASE"/>
    <property type="match status" value="1"/>
</dbReference>
<dbReference type="EC" id="3.5.1.44" evidence="5"/>
<evidence type="ECO:0000256" key="3">
    <source>
        <dbReference type="ARBA" id="ARBA00022801"/>
    </source>
</evidence>
<evidence type="ECO:0000313" key="11">
    <source>
        <dbReference type="Proteomes" id="UP001615550"/>
    </source>
</evidence>
<dbReference type="SMART" id="SM00448">
    <property type="entry name" value="REC"/>
    <property type="match status" value="1"/>
</dbReference>
<dbReference type="GO" id="GO:0008168">
    <property type="term" value="F:methyltransferase activity"/>
    <property type="evidence" value="ECO:0007669"/>
    <property type="project" value="UniProtKB-KW"/>
</dbReference>
<evidence type="ECO:0000313" key="10">
    <source>
        <dbReference type="EMBL" id="MFJ1267209.1"/>
    </source>
</evidence>
<evidence type="ECO:0000259" key="9">
    <source>
        <dbReference type="PROSITE" id="PS50122"/>
    </source>
</evidence>
<name>A0ABW8D6I6_9GAMM</name>
<feature type="active site" evidence="5 6">
    <location>
        <position position="169"/>
    </location>
</feature>
<dbReference type="CDD" id="cd16432">
    <property type="entry name" value="CheB_Rec"/>
    <property type="match status" value="1"/>
</dbReference>
<keyword evidence="5 7" id="KW-0597">Phosphoprotein</keyword>
<dbReference type="CDD" id="cd17541">
    <property type="entry name" value="REC_CheB-like"/>
    <property type="match status" value="1"/>
</dbReference>
<dbReference type="InterPro" id="IPR000673">
    <property type="entry name" value="Sig_transdc_resp-reg_Me-estase"/>
</dbReference>